<dbReference type="PANTHER" id="PTHR10885">
    <property type="entry name" value="ISOPENTENYL-DIPHOSPHATE DELTA-ISOMERASE"/>
    <property type="match status" value="1"/>
</dbReference>
<dbReference type="Pfam" id="PF00293">
    <property type="entry name" value="NUDIX"/>
    <property type="match status" value="1"/>
</dbReference>
<comment type="caution">
    <text evidence="3">The sequence shown here is derived from an EMBL/GenBank/DDBJ whole genome shotgun (WGS) entry which is preliminary data.</text>
</comment>
<protein>
    <recommendedName>
        <fullName evidence="2">Nudix hydrolase domain-containing protein</fullName>
    </recommendedName>
</protein>
<dbReference type="SUPFAM" id="SSF55811">
    <property type="entry name" value="Nudix"/>
    <property type="match status" value="1"/>
</dbReference>
<dbReference type="CDD" id="cd04692">
    <property type="entry name" value="NUDIX_Hydrolase"/>
    <property type="match status" value="1"/>
</dbReference>
<gene>
    <name evidence="3" type="ORF">ABR82_08955</name>
</gene>
<dbReference type="InterPro" id="IPR000086">
    <property type="entry name" value="NUDIX_hydrolase_dom"/>
</dbReference>
<reference evidence="3 4" key="1">
    <citation type="submission" date="2015-10" db="EMBL/GenBank/DDBJ databases">
        <title>Metagenome-Assembled Genomes uncover a global brackish microbiome.</title>
        <authorList>
            <person name="Hugerth L.W."/>
            <person name="Larsson J."/>
            <person name="Alneberg J."/>
            <person name="Lindh M.V."/>
            <person name="Legrand C."/>
            <person name="Pinhassi J."/>
            <person name="Andersson A.F."/>
        </authorList>
    </citation>
    <scope>NUCLEOTIDE SEQUENCE [LARGE SCALE GENOMIC DNA]</scope>
    <source>
        <strain evidence="3">BACL18 MAG-120507-bin52</strain>
    </source>
</reference>
<dbReference type="PROSITE" id="PS00893">
    <property type="entry name" value="NUDIX_BOX"/>
    <property type="match status" value="1"/>
</dbReference>
<evidence type="ECO:0000313" key="4">
    <source>
        <dbReference type="Proteomes" id="UP000051269"/>
    </source>
</evidence>
<dbReference type="Gene3D" id="3.90.79.10">
    <property type="entry name" value="Nucleoside Triphosphate Pyrophosphohydrolase"/>
    <property type="match status" value="1"/>
</dbReference>
<proteinExistence type="predicted"/>
<dbReference type="EMBL" id="LIBO01000063">
    <property type="protein sequence ID" value="KRO62531.1"/>
    <property type="molecule type" value="Genomic_DNA"/>
</dbReference>
<dbReference type="PROSITE" id="PS51462">
    <property type="entry name" value="NUDIX"/>
    <property type="match status" value="1"/>
</dbReference>
<dbReference type="InterPro" id="IPR015797">
    <property type="entry name" value="NUDIX_hydrolase-like_dom_sf"/>
</dbReference>
<dbReference type="GO" id="GO:0016787">
    <property type="term" value="F:hydrolase activity"/>
    <property type="evidence" value="ECO:0007669"/>
    <property type="project" value="UniProtKB-KW"/>
</dbReference>
<evidence type="ECO:0000313" key="3">
    <source>
        <dbReference type="EMBL" id="KRO62531.1"/>
    </source>
</evidence>
<dbReference type="AlphaFoldDB" id="A0A0R2RQR3"/>
<evidence type="ECO:0000259" key="2">
    <source>
        <dbReference type="PROSITE" id="PS51462"/>
    </source>
</evidence>
<sequence>MNPPDEKFDLVDASDRVIGSAPRSEIHARGLLHRAVHLWLFHPDGRLLLQRRSLNKDREPGRWTSSVSGHVNAGEEYDTAMHREIPEEIGIPTETCQKMSRVQYFPACPETDQEFVWLYRATHPGPFQPDPHEVASLEWFTPTQINQMLIRHPSDFSSCLIHLWSKCPP</sequence>
<accession>A0A0R2RQR3</accession>
<keyword evidence="1" id="KW-0378">Hydrolase</keyword>
<evidence type="ECO:0000256" key="1">
    <source>
        <dbReference type="ARBA" id="ARBA00022801"/>
    </source>
</evidence>
<dbReference type="Proteomes" id="UP000051269">
    <property type="component" value="Unassembled WGS sequence"/>
</dbReference>
<organism evidence="3 4">
    <name type="scientific">Verrucomicrobia subdivision 6 bacterium BACL9 MAG-120507-bin52</name>
    <dbReference type="NCBI Taxonomy" id="1655590"/>
    <lineage>
        <taxon>Bacteria</taxon>
        <taxon>Pseudomonadati</taxon>
        <taxon>Verrucomicrobiota</taxon>
        <taxon>Verrucomicrobiia</taxon>
        <taxon>Verrucomicrobiales</taxon>
        <taxon>Verrucomicrobia subdivision 6</taxon>
    </lineage>
</organism>
<feature type="domain" description="Nudix hydrolase" evidence="2">
    <location>
        <begin position="31"/>
        <end position="162"/>
    </location>
</feature>
<name>A0A0R2RQR3_9BACT</name>
<dbReference type="InterPro" id="IPR020084">
    <property type="entry name" value="NUDIX_hydrolase_CS"/>
</dbReference>
<dbReference type="PANTHER" id="PTHR10885:SF0">
    <property type="entry name" value="ISOPENTENYL-DIPHOSPHATE DELTA-ISOMERASE"/>
    <property type="match status" value="1"/>
</dbReference>